<dbReference type="Gene3D" id="3.40.50.880">
    <property type="match status" value="1"/>
</dbReference>
<comment type="similarity">
    <text evidence="1">Belongs to the peptidase C56 family.</text>
</comment>
<dbReference type="PANTHER" id="PTHR48094">
    <property type="entry name" value="PROTEIN/NUCLEIC ACID DEGLYCASE DJ-1-RELATED"/>
    <property type="match status" value="1"/>
</dbReference>
<evidence type="ECO:0000256" key="1">
    <source>
        <dbReference type="ARBA" id="ARBA00008542"/>
    </source>
</evidence>
<evidence type="ECO:0000259" key="3">
    <source>
        <dbReference type="Pfam" id="PF01965"/>
    </source>
</evidence>
<comment type="caution">
    <text evidence="4">The sequence shown here is derived from an EMBL/GenBank/DDBJ whole genome shotgun (WGS) entry which is preliminary data.</text>
</comment>
<reference evidence="4" key="1">
    <citation type="submission" date="2021-01" db="EMBL/GenBank/DDBJ databases">
        <authorList>
            <person name="Eckstrom K.M.E."/>
        </authorList>
    </citation>
    <scope>NUCLEOTIDE SEQUENCE</scope>
    <source>
        <strain evidence="4">UVCC 0001</strain>
    </source>
</reference>
<dbReference type="NCBIfam" id="TIGR01383">
    <property type="entry name" value="not_thiJ"/>
    <property type="match status" value="1"/>
</dbReference>
<dbReference type="SUPFAM" id="SSF52317">
    <property type="entry name" value="Class I glutamine amidotransferase-like"/>
    <property type="match status" value="1"/>
</dbReference>
<proteinExistence type="inferred from homology"/>
<dbReference type="PANTHER" id="PTHR48094:SF12">
    <property type="entry name" value="PARKINSON DISEASE PROTEIN 7 HOMOLOG"/>
    <property type="match status" value="1"/>
</dbReference>
<evidence type="ECO:0000313" key="4">
    <source>
        <dbReference type="EMBL" id="KAK2077915.1"/>
    </source>
</evidence>
<dbReference type="AlphaFoldDB" id="A0AAD9IJR8"/>
<accession>A0AAD9IJR8</accession>
<dbReference type="Proteomes" id="UP001255856">
    <property type="component" value="Unassembled WGS sequence"/>
</dbReference>
<dbReference type="InterPro" id="IPR050325">
    <property type="entry name" value="Prot/Nucl_acid_deglycase"/>
</dbReference>
<dbReference type="Pfam" id="PF01965">
    <property type="entry name" value="DJ-1_PfpI"/>
    <property type="match status" value="1"/>
</dbReference>
<dbReference type="InterPro" id="IPR029062">
    <property type="entry name" value="Class_I_gatase-like"/>
</dbReference>
<keyword evidence="2" id="KW-0677">Repeat</keyword>
<feature type="domain" description="DJ-1/PfpI" evidence="3">
    <location>
        <begin position="4"/>
        <end position="167"/>
    </location>
</feature>
<dbReference type="CDD" id="cd03135">
    <property type="entry name" value="GATase1_DJ-1"/>
    <property type="match status" value="1"/>
</dbReference>
<gene>
    <name evidence="4" type="ORF">QBZ16_003783</name>
</gene>
<dbReference type="GO" id="GO:1903189">
    <property type="term" value="P:glyoxal metabolic process"/>
    <property type="evidence" value="ECO:0007669"/>
    <property type="project" value="TreeGrafter"/>
</dbReference>
<sequence>MASKKALVPIGNGSEEWEAVTIIDVLRRAGTDVCVASVEDSLEVTCSRRVKIVADANIADVTTKDFDLIALPGGMPGAERLRDSKELIQLLRQQKGEGKLYAAICASPAVVFEHHGLIEGRPATAFPAFCDKLTNKESVEDRVVKADNLITSRGPGTAMEFALQLVAALHGLEKAREVAKATVPFEGWDKYIK</sequence>
<keyword evidence="5" id="KW-1185">Reference proteome</keyword>
<evidence type="ECO:0000256" key="2">
    <source>
        <dbReference type="ARBA" id="ARBA00022737"/>
    </source>
</evidence>
<organism evidence="4 5">
    <name type="scientific">Prototheca wickerhamii</name>
    <dbReference type="NCBI Taxonomy" id="3111"/>
    <lineage>
        <taxon>Eukaryota</taxon>
        <taxon>Viridiplantae</taxon>
        <taxon>Chlorophyta</taxon>
        <taxon>core chlorophytes</taxon>
        <taxon>Trebouxiophyceae</taxon>
        <taxon>Chlorellales</taxon>
        <taxon>Chlorellaceae</taxon>
        <taxon>Prototheca</taxon>
    </lineage>
</organism>
<protein>
    <recommendedName>
        <fullName evidence="3">DJ-1/PfpI domain-containing protein</fullName>
    </recommendedName>
</protein>
<dbReference type="GO" id="GO:0005737">
    <property type="term" value="C:cytoplasm"/>
    <property type="evidence" value="ECO:0007669"/>
    <property type="project" value="UniProtKB-ARBA"/>
</dbReference>
<dbReference type="FunFam" id="3.40.50.880:FF:000015">
    <property type="entry name" value="Protein DJ-1 homolog C"/>
    <property type="match status" value="1"/>
</dbReference>
<dbReference type="EMBL" id="JASFZW010000005">
    <property type="protein sequence ID" value="KAK2077915.1"/>
    <property type="molecule type" value="Genomic_DNA"/>
</dbReference>
<dbReference type="InterPro" id="IPR002818">
    <property type="entry name" value="DJ-1/PfpI"/>
</dbReference>
<name>A0AAD9IJR8_PROWI</name>
<dbReference type="InterPro" id="IPR006287">
    <property type="entry name" value="DJ-1"/>
</dbReference>
<evidence type="ECO:0000313" key="5">
    <source>
        <dbReference type="Proteomes" id="UP001255856"/>
    </source>
</evidence>